<dbReference type="NCBIfam" id="TIGR02486">
    <property type="entry name" value="RDH"/>
    <property type="match status" value="1"/>
</dbReference>
<dbReference type="PROSITE" id="PS51379">
    <property type="entry name" value="4FE4S_FER_2"/>
    <property type="match status" value="1"/>
</dbReference>
<evidence type="ECO:0000256" key="10">
    <source>
        <dbReference type="ARBA" id="ARBA00029374"/>
    </source>
</evidence>
<evidence type="ECO:0000256" key="2">
    <source>
        <dbReference type="ARBA" id="ARBA00022475"/>
    </source>
</evidence>
<proteinExistence type="predicted"/>
<dbReference type="Pfam" id="PF13484">
    <property type="entry name" value="Fer4_16"/>
    <property type="match status" value="1"/>
</dbReference>
<evidence type="ECO:0000256" key="5">
    <source>
        <dbReference type="ARBA" id="ARBA00022729"/>
    </source>
</evidence>
<evidence type="ECO:0000256" key="7">
    <source>
        <dbReference type="ARBA" id="ARBA00023004"/>
    </source>
</evidence>
<dbReference type="PANTHER" id="PTHR42827:SF1">
    <property type="entry name" value="IRON-SULFUR CLUSTER-BINDING PROTEIN"/>
    <property type="match status" value="1"/>
</dbReference>
<gene>
    <name evidence="12" type="ORF">V8247_04675</name>
</gene>
<evidence type="ECO:0000256" key="1">
    <source>
        <dbReference type="ARBA" id="ARBA00004236"/>
    </source>
</evidence>
<dbReference type="InterPro" id="IPR019546">
    <property type="entry name" value="TAT_signal_bac_arc"/>
</dbReference>
<accession>A0ABZ2J849</accession>
<dbReference type="InterPro" id="IPR017896">
    <property type="entry name" value="4Fe4S_Fe-S-bd"/>
</dbReference>
<dbReference type="Proteomes" id="UP001375370">
    <property type="component" value="Chromosome"/>
</dbReference>
<dbReference type="PROSITE" id="PS00198">
    <property type="entry name" value="4FE4S_FER_1"/>
    <property type="match status" value="1"/>
</dbReference>
<dbReference type="NCBIfam" id="TIGR01409">
    <property type="entry name" value="TAT_signal_seq"/>
    <property type="match status" value="1"/>
</dbReference>
<dbReference type="InterPro" id="IPR017900">
    <property type="entry name" value="4Fe4S_Fe_S_CS"/>
</dbReference>
<dbReference type="EMBL" id="CP146612">
    <property type="protein sequence ID" value="WWX24570.1"/>
    <property type="molecule type" value="Genomic_DNA"/>
</dbReference>
<keyword evidence="3" id="KW-0004">4Fe-4S</keyword>
<evidence type="ECO:0000259" key="11">
    <source>
        <dbReference type="PROSITE" id="PS51379"/>
    </source>
</evidence>
<comment type="subcellular location">
    <subcellularLocation>
        <location evidence="1">Cell membrane</location>
    </subcellularLocation>
</comment>
<comment type="cofactor">
    <cofactor evidence="10">
        <name>corrinoid</name>
        <dbReference type="ChEBI" id="CHEBI:33913"/>
    </cofactor>
</comment>
<dbReference type="PROSITE" id="PS51318">
    <property type="entry name" value="TAT"/>
    <property type="match status" value="1"/>
</dbReference>
<keyword evidence="13" id="KW-1185">Reference proteome</keyword>
<evidence type="ECO:0000256" key="3">
    <source>
        <dbReference type="ARBA" id="ARBA00022485"/>
    </source>
</evidence>
<dbReference type="SUPFAM" id="SSF54862">
    <property type="entry name" value="4Fe-4S ferredoxins"/>
    <property type="match status" value="1"/>
</dbReference>
<evidence type="ECO:0000256" key="6">
    <source>
        <dbReference type="ARBA" id="ARBA00022737"/>
    </source>
</evidence>
<dbReference type="PANTHER" id="PTHR42827">
    <property type="entry name" value="IRON-SULFUR CLUSTER-BINDING PROTEIN-RELATED"/>
    <property type="match status" value="1"/>
</dbReference>
<sequence length="466" mass="51205">MSKIFHSTLSRRDFMKSLGLAGAGMGAAAALAPGFKDLDELASAGNNQSHPWWVKDREHHDPTTEIDWNTFKSYDGTVNKMPSISAEARAANTARDTAIEKAAYANKTPGDSVRDYAFGQGSSFIGPNAPWDGPAGSLPANAEGKRWEDSAENNLQMMRAALHTYGAVLTGALEVNEKTRQIFDASGFVFDSSDVGYQDEKKVYHIPQKAKYMLTFTTQQHYIQSLYQLRKDDSYPGGYGTKKQLGNQAIGHAYSHAAQVGYMAMRMVKNLGYGTYKTGVRANVPLGVFSGLGEQGRSTHLLTPRYGLMVRYTNYFFTDMPLAATPPMDAGLTTFCKTCVRCGERCPSESISQENDTSWDTASTGNRPGYKGWFMNWQTCINFGSPQACGNCQATCPFNHASDGLIHPIVRATAAATPIFNSFFATMDRAFSYAEAKSDEELEAWWTRDLDSWNGDTTLGSGKNVW</sequence>
<dbReference type="Gene3D" id="3.30.70.20">
    <property type="match status" value="1"/>
</dbReference>
<keyword evidence="7" id="KW-0408">Iron</keyword>
<dbReference type="InterPro" id="IPR006311">
    <property type="entry name" value="TAT_signal"/>
</dbReference>
<keyword evidence="9" id="KW-0472">Membrane</keyword>
<evidence type="ECO:0000256" key="9">
    <source>
        <dbReference type="ARBA" id="ARBA00023136"/>
    </source>
</evidence>
<dbReference type="InterPro" id="IPR012832">
    <property type="entry name" value="RDH"/>
</dbReference>
<keyword evidence="8" id="KW-0411">Iron-sulfur</keyword>
<evidence type="ECO:0000313" key="13">
    <source>
        <dbReference type="Proteomes" id="UP001375370"/>
    </source>
</evidence>
<evidence type="ECO:0000256" key="4">
    <source>
        <dbReference type="ARBA" id="ARBA00022723"/>
    </source>
</evidence>
<keyword evidence="2" id="KW-1003">Cell membrane</keyword>
<reference evidence="12 13" key="1">
    <citation type="submission" date="2024-03" db="EMBL/GenBank/DDBJ databases">
        <title>A Dehalogenimonas Isolated from Estuarine Sediments Dihaloeliminates Chlorinated Alkanes.</title>
        <authorList>
            <person name="Yang Y."/>
            <person name="Wang H."/>
        </authorList>
    </citation>
    <scope>NUCLEOTIDE SEQUENCE [LARGE SCALE GENOMIC DNA]</scope>
    <source>
        <strain evidence="12 13">W</strain>
    </source>
</reference>
<protein>
    <submittedName>
        <fullName evidence="12">Reductive dehalogenase</fullName>
    </submittedName>
</protein>
<evidence type="ECO:0000256" key="8">
    <source>
        <dbReference type="ARBA" id="ARBA00023014"/>
    </source>
</evidence>
<dbReference type="RefSeq" id="WP_338736679.1">
    <property type="nucleotide sequence ID" value="NZ_CP146612.1"/>
</dbReference>
<evidence type="ECO:0000313" key="12">
    <source>
        <dbReference type="EMBL" id="WWX24570.1"/>
    </source>
</evidence>
<keyword evidence="4" id="KW-0479">Metal-binding</keyword>
<keyword evidence="5" id="KW-0732">Signal</keyword>
<organism evidence="12 13">
    <name type="scientific">Candidatus Dehalogenimonas loeffleri</name>
    <dbReference type="NCBI Taxonomy" id="3127115"/>
    <lineage>
        <taxon>Bacteria</taxon>
        <taxon>Bacillati</taxon>
        <taxon>Chloroflexota</taxon>
        <taxon>Dehalococcoidia</taxon>
        <taxon>Dehalococcoidales</taxon>
        <taxon>Dehalococcoidaceae</taxon>
        <taxon>Dehalogenimonas</taxon>
    </lineage>
</organism>
<keyword evidence="6" id="KW-0677">Repeat</keyword>
<name>A0ABZ2J849_9CHLR</name>
<feature type="domain" description="4Fe-4S ferredoxin-type" evidence="11">
    <location>
        <begin position="324"/>
        <end position="356"/>
    </location>
</feature>